<evidence type="ECO:0000256" key="3">
    <source>
        <dbReference type="ARBA" id="ARBA00022692"/>
    </source>
</evidence>
<organism evidence="8 9">
    <name type="scientific">Arthrobacter ramosus</name>
    <dbReference type="NCBI Taxonomy" id="1672"/>
    <lineage>
        <taxon>Bacteria</taxon>
        <taxon>Bacillati</taxon>
        <taxon>Actinomycetota</taxon>
        <taxon>Actinomycetes</taxon>
        <taxon>Micrococcales</taxon>
        <taxon>Micrococcaceae</taxon>
        <taxon>Arthrobacter</taxon>
    </lineage>
</organism>
<keyword evidence="3 6" id="KW-0812">Transmembrane</keyword>
<comment type="subcellular location">
    <subcellularLocation>
        <location evidence="1">Membrane</location>
        <topology evidence="1">Multi-pass membrane protein</topology>
    </subcellularLocation>
</comment>
<keyword evidence="5 6" id="KW-0472">Membrane</keyword>
<evidence type="ECO:0000256" key="6">
    <source>
        <dbReference type="SAM" id="Phobius"/>
    </source>
</evidence>
<keyword evidence="4 6" id="KW-1133">Transmembrane helix</keyword>
<reference evidence="8 9" key="1">
    <citation type="submission" date="2024-09" db="EMBL/GenBank/DDBJ databases">
        <authorList>
            <person name="Sun Q."/>
            <person name="Mori K."/>
        </authorList>
    </citation>
    <scope>NUCLEOTIDE SEQUENCE [LARGE SCALE GENOMIC DNA]</scope>
    <source>
        <strain evidence="8 9">JCM 1334</strain>
    </source>
</reference>
<evidence type="ECO:0000256" key="4">
    <source>
        <dbReference type="ARBA" id="ARBA00022989"/>
    </source>
</evidence>
<feature type="domain" description="GtrA/DPMS transmembrane" evidence="7">
    <location>
        <begin position="39"/>
        <end position="157"/>
    </location>
</feature>
<feature type="transmembrane region" description="Helical" evidence="6">
    <location>
        <begin position="103"/>
        <end position="122"/>
    </location>
</feature>
<name>A0ABV5XZR9_ARTRM</name>
<dbReference type="RefSeq" id="WP_234747701.1">
    <property type="nucleotide sequence ID" value="NZ_BAAAWN010000001.1"/>
</dbReference>
<comment type="similarity">
    <text evidence="2">Belongs to the GtrA family.</text>
</comment>
<protein>
    <submittedName>
        <fullName evidence="8">GtrA family protein</fullName>
    </submittedName>
</protein>
<evidence type="ECO:0000259" key="7">
    <source>
        <dbReference type="Pfam" id="PF04138"/>
    </source>
</evidence>
<sequence>MEPSAVPATETRQTSLFRPTTSKRRKGLLRYPVVRQLIRFTGVGIICTVTSLALYALFRPWIGPQPANAAALIITSLMNTALNRRLTFKISGNRKRTRDHLNGLIVIAVALVITGGSLGVLHALRPEATLAEDLWTTTLSGFVATAVRFTMLRHWIFRRARHV</sequence>
<dbReference type="EMBL" id="JBHMBC010000007">
    <property type="protein sequence ID" value="MFB9819335.1"/>
    <property type="molecule type" value="Genomic_DNA"/>
</dbReference>
<dbReference type="InterPro" id="IPR051401">
    <property type="entry name" value="GtrA_CellWall_Glycosyl"/>
</dbReference>
<dbReference type="PANTHER" id="PTHR38459:SF1">
    <property type="entry name" value="PROPHAGE BACTOPRENOL-LINKED GLUCOSE TRANSLOCASE HOMOLOG"/>
    <property type="match status" value="1"/>
</dbReference>
<evidence type="ECO:0000313" key="9">
    <source>
        <dbReference type="Proteomes" id="UP001589702"/>
    </source>
</evidence>
<dbReference type="InterPro" id="IPR007267">
    <property type="entry name" value="GtrA_DPMS_TM"/>
</dbReference>
<feature type="transmembrane region" description="Helical" evidence="6">
    <location>
        <begin position="64"/>
        <end position="82"/>
    </location>
</feature>
<feature type="transmembrane region" description="Helical" evidence="6">
    <location>
        <begin position="37"/>
        <end position="58"/>
    </location>
</feature>
<proteinExistence type="inferred from homology"/>
<comment type="caution">
    <text evidence="8">The sequence shown here is derived from an EMBL/GenBank/DDBJ whole genome shotgun (WGS) entry which is preliminary data.</text>
</comment>
<evidence type="ECO:0000256" key="2">
    <source>
        <dbReference type="ARBA" id="ARBA00009399"/>
    </source>
</evidence>
<evidence type="ECO:0000256" key="1">
    <source>
        <dbReference type="ARBA" id="ARBA00004141"/>
    </source>
</evidence>
<dbReference type="Proteomes" id="UP001589702">
    <property type="component" value="Unassembled WGS sequence"/>
</dbReference>
<accession>A0ABV5XZR9</accession>
<dbReference type="PANTHER" id="PTHR38459">
    <property type="entry name" value="PROPHAGE BACTOPRENOL-LINKED GLUCOSE TRANSLOCASE HOMOLOG"/>
    <property type="match status" value="1"/>
</dbReference>
<dbReference type="Pfam" id="PF04138">
    <property type="entry name" value="GtrA_DPMS_TM"/>
    <property type="match status" value="1"/>
</dbReference>
<evidence type="ECO:0000256" key="5">
    <source>
        <dbReference type="ARBA" id="ARBA00023136"/>
    </source>
</evidence>
<gene>
    <name evidence="8" type="ORF">ACFFP1_07455</name>
</gene>
<evidence type="ECO:0000313" key="8">
    <source>
        <dbReference type="EMBL" id="MFB9819335.1"/>
    </source>
</evidence>
<keyword evidence="9" id="KW-1185">Reference proteome</keyword>
<feature type="transmembrane region" description="Helical" evidence="6">
    <location>
        <begin position="134"/>
        <end position="151"/>
    </location>
</feature>